<dbReference type="Proteomes" id="UP000799437">
    <property type="component" value="Unassembled WGS sequence"/>
</dbReference>
<dbReference type="GO" id="GO:0051083">
    <property type="term" value="P:'de novo' cotranslational protein folding"/>
    <property type="evidence" value="ECO:0007669"/>
    <property type="project" value="TreeGrafter"/>
</dbReference>
<dbReference type="InterPro" id="IPR051970">
    <property type="entry name" value="TEL2_Regulation"/>
</dbReference>
<dbReference type="Pfam" id="PF10193">
    <property type="entry name" value="Telomere_reg-2"/>
    <property type="match status" value="1"/>
</dbReference>
<name>A0A6A6W245_9PEZI</name>
<evidence type="ECO:0000256" key="1">
    <source>
        <dbReference type="ARBA" id="ARBA00006133"/>
    </source>
</evidence>
<dbReference type="GO" id="GO:0005829">
    <property type="term" value="C:cytosol"/>
    <property type="evidence" value="ECO:0007669"/>
    <property type="project" value="TreeGrafter"/>
</dbReference>
<proteinExistence type="inferred from homology"/>
<gene>
    <name evidence="4" type="ORF">EJ05DRAFT_477740</name>
</gene>
<evidence type="ECO:0000313" key="4">
    <source>
        <dbReference type="EMBL" id="KAF2756633.1"/>
    </source>
</evidence>
<feature type="compositionally biased region" description="Acidic residues" evidence="2">
    <location>
        <begin position="544"/>
        <end position="554"/>
    </location>
</feature>
<dbReference type="InterPro" id="IPR019337">
    <property type="entry name" value="Telomere_length_regulation_dom"/>
</dbReference>
<dbReference type="Gene3D" id="1.25.40.720">
    <property type="entry name" value="Telomere length regulation protein 2, C-terminal domain"/>
    <property type="match status" value="2"/>
</dbReference>
<feature type="compositionally biased region" description="Polar residues" evidence="2">
    <location>
        <begin position="522"/>
        <end position="537"/>
    </location>
</feature>
<organism evidence="4 5">
    <name type="scientific">Pseudovirgaria hyperparasitica</name>
    <dbReference type="NCBI Taxonomy" id="470096"/>
    <lineage>
        <taxon>Eukaryota</taxon>
        <taxon>Fungi</taxon>
        <taxon>Dikarya</taxon>
        <taxon>Ascomycota</taxon>
        <taxon>Pezizomycotina</taxon>
        <taxon>Dothideomycetes</taxon>
        <taxon>Dothideomycetes incertae sedis</taxon>
        <taxon>Acrospermales</taxon>
        <taxon>Acrospermaceae</taxon>
        <taxon>Pseudovirgaria</taxon>
    </lineage>
</organism>
<dbReference type="GO" id="GO:0042162">
    <property type="term" value="F:telomeric DNA binding"/>
    <property type="evidence" value="ECO:0007669"/>
    <property type="project" value="TreeGrafter"/>
</dbReference>
<dbReference type="RefSeq" id="XP_033599084.1">
    <property type="nucleotide sequence ID" value="XM_033744304.1"/>
</dbReference>
<dbReference type="EMBL" id="ML996575">
    <property type="protein sequence ID" value="KAF2756633.1"/>
    <property type="molecule type" value="Genomic_DNA"/>
</dbReference>
<evidence type="ECO:0000313" key="5">
    <source>
        <dbReference type="Proteomes" id="UP000799437"/>
    </source>
</evidence>
<keyword evidence="5" id="KW-1185">Reference proteome</keyword>
<evidence type="ECO:0000256" key="2">
    <source>
        <dbReference type="SAM" id="MobiDB-lite"/>
    </source>
</evidence>
<sequence length="954" mass="105910">MDDFLTPVTVTKRDNSRALHNTPVKATVKTITSPQDALAILRAQPDIHALETVLGWLNNDQPDFSMADPAPSSSQIIYTLVNSTLPDYWQTLVQSRSKNVPILVGVLRTVSGLGALLARLRTLITQRGQKDEPRNAEITRQHLEDAVSILASVLDGNQTSRKIYDSLLCSVKNDMRRSLAWKEYIAQIAGGKVLSVVAQAEEILKKGSKQYDGSWLADGTRFAAWLGHNIAVMVCAVEGENRADIQMAAARLTGKALSLGHRNRLVKEIISMALENGNHISLSGWIPKLQNNEQCRFLDSCLSDSIPQLMEANARIPLDARPRIAGAAALIQTLISESPILKDALSSWLVKCSTTGVDPSVLVIRAVVAIVALDEDRLQTLTEKLMADFGDSLYIRHTPILVQECLTRTLLLCFGHIHRKQSMALFMLARSSTHMTAISNRLSASSPRARFLGMAVGQIVSGLVDNSETVMKFDFDASEKEDLEMLRQLVSFEDTIGNVEDLTQAGLPKKDKGIEAKKRPATKSQTVARTSTQTQISGPRIVEVLDDSDEDEDLVPYSKPDSDPEDEDDDPSMVKRDKPTAPVYIRDLMSSVRDTENYDRHILAFRAAPALIRRKTGFGKEVIDHIGDLAGLFIGLTDHFELDEEFDEVRQQALIAILLAQPASIGKVYARAYFEGEYSISQRLAILSAMGLGARELAGFEDFEQDQKIKEASKAFPSKKLPPHLHQIYADESQPVAALSRRLEQMMIKPMALQAADKASGPNILKVRTFSSRMEVEKKRKKPIANELAKVVAQSFFFPLTGRWWSHVQAYGPSTIQSTPHLLPTYLRTLSLLLHSSGPSTLSLPSMTSEFWDLLLSLRTVATGDITIMEAMLFSILTLLDVNEDHRRIAQEHPKELLETQVWVKGVWEAMGKGSEGSQDERVRMLAASILVRSQEVVEKYQRMLMGDMMVLDK</sequence>
<feature type="domain" description="Telomere length regulation protein conserved" evidence="3">
    <location>
        <begin position="582"/>
        <end position="694"/>
    </location>
</feature>
<dbReference type="PANTHER" id="PTHR15830:SF10">
    <property type="entry name" value="TELOMERE LENGTH REGULATION PROTEIN TEL2 HOMOLOG"/>
    <property type="match status" value="1"/>
</dbReference>
<dbReference type="AlphaFoldDB" id="A0A6A6W245"/>
<dbReference type="InterPro" id="IPR038528">
    <property type="entry name" value="TEL2_C_sf"/>
</dbReference>
<reference evidence="4" key="1">
    <citation type="journal article" date="2020" name="Stud. Mycol.">
        <title>101 Dothideomycetes genomes: a test case for predicting lifestyles and emergence of pathogens.</title>
        <authorList>
            <person name="Haridas S."/>
            <person name="Albert R."/>
            <person name="Binder M."/>
            <person name="Bloem J."/>
            <person name="Labutti K."/>
            <person name="Salamov A."/>
            <person name="Andreopoulos B."/>
            <person name="Baker S."/>
            <person name="Barry K."/>
            <person name="Bills G."/>
            <person name="Bluhm B."/>
            <person name="Cannon C."/>
            <person name="Castanera R."/>
            <person name="Culley D."/>
            <person name="Daum C."/>
            <person name="Ezra D."/>
            <person name="Gonzalez J."/>
            <person name="Henrissat B."/>
            <person name="Kuo A."/>
            <person name="Liang C."/>
            <person name="Lipzen A."/>
            <person name="Lutzoni F."/>
            <person name="Magnuson J."/>
            <person name="Mondo S."/>
            <person name="Nolan M."/>
            <person name="Ohm R."/>
            <person name="Pangilinan J."/>
            <person name="Park H.-J."/>
            <person name="Ramirez L."/>
            <person name="Alfaro M."/>
            <person name="Sun H."/>
            <person name="Tritt A."/>
            <person name="Yoshinaga Y."/>
            <person name="Zwiers L.-H."/>
            <person name="Turgeon B."/>
            <person name="Goodwin S."/>
            <person name="Spatafora J."/>
            <person name="Crous P."/>
            <person name="Grigoriev I."/>
        </authorList>
    </citation>
    <scope>NUCLEOTIDE SEQUENCE</scope>
    <source>
        <strain evidence="4">CBS 121739</strain>
    </source>
</reference>
<accession>A0A6A6W245</accession>
<dbReference type="OrthoDB" id="10258062at2759"/>
<dbReference type="GO" id="GO:0051879">
    <property type="term" value="F:Hsp90 protein binding"/>
    <property type="evidence" value="ECO:0007669"/>
    <property type="project" value="TreeGrafter"/>
</dbReference>
<evidence type="ECO:0000259" key="3">
    <source>
        <dbReference type="Pfam" id="PF10193"/>
    </source>
</evidence>
<feature type="region of interest" description="Disordered" evidence="2">
    <location>
        <begin position="503"/>
        <end position="579"/>
    </location>
</feature>
<dbReference type="FunFam" id="1.25.40.720:FF:000007">
    <property type="entry name" value="WGS project CABT00000000 data, contig 2.6"/>
    <property type="match status" value="1"/>
</dbReference>
<feature type="compositionally biased region" description="Basic and acidic residues" evidence="2">
    <location>
        <begin position="508"/>
        <end position="518"/>
    </location>
</feature>
<dbReference type="GeneID" id="54485358"/>
<protein>
    <recommendedName>
        <fullName evidence="3">Telomere length regulation protein conserved domain-containing protein</fullName>
    </recommendedName>
</protein>
<comment type="similarity">
    <text evidence="1">Belongs to the TEL2 family.</text>
</comment>
<dbReference type="PANTHER" id="PTHR15830">
    <property type="entry name" value="TELOMERE LENGTH REGULATION PROTEIN TEL2 FAMILY MEMBER"/>
    <property type="match status" value="1"/>
</dbReference>